<dbReference type="InterPro" id="IPR044666">
    <property type="entry name" value="Cyclophilin_A-like"/>
</dbReference>
<evidence type="ECO:0000313" key="5">
    <source>
        <dbReference type="Proteomes" id="UP001153069"/>
    </source>
</evidence>
<accession>A0A9N8DER2</accession>
<keyword evidence="1" id="KW-0697">Rotamase</keyword>
<comment type="function">
    <text evidence="1">PPIases accelerate the folding of proteins. It catalyzes the cis-trans isomerization of proline imidic peptide bonds in oligopeptides.</text>
</comment>
<organism evidence="4 5">
    <name type="scientific">Seminavis robusta</name>
    <dbReference type="NCBI Taxonomy" id="568900"/>
    <lineage>
        <taxon>Eukaryota</taxon>
        <taxon>Sar</taxon>
        <taxon>Stramenopiles</taxon>
        <taxon>Ochrophyta</taxon>
        <taxon>Bacillariophyta</taxon>
        <taxon>Bacillariophyceae</taxon>
        <taxon>Bacillariophycidae</taxon>
        <taxon>Naviculales</taxon>
        <taxon>Naviculaceae</taxon>
        <taxon>Seminavis</taxon>
    </lineage>
</organism>
<dbReference type="EMBL" id="CAICTM010000121">
    <property type="protein sequence ID" value="CAB9501917.1"/>
    <property type="molecule type" value="Genomic_DNA"/>
</dbReference>
<dbReference type="OrthoDB" id="30774at2759"/>
<keyword evidence="5" id="KW-1185">Reference proteome</keyword>
<protein>
    <recommendedName>
        <fullName evidence="1">Peptidyl-prolyl cis-trans isomerase</fullName>
        <shortName evidence="1">PPIase</shortName>
        <ecNumber evidence="1">5.2.1.8</ecNumber>
    </recommendedName>
</protein>
<dbReference type="GO" id="GO:0061630">
    <property type="term" value="F:ubiquitin protein ligase activity"/>
    <property type="evidence" value="ECO:0007669"/>
    <property type="project" value="TreeGrafter"/>
</dbReference>
<dbReference type="GO" id="GO:0000209">
    <property type="term" value="P:protein polyubiquitination"/>
    <property type="evidence" value="ECO:0007669"/>
    <property type="project" value="TreeGrafter"/>
</dbReference>
<feature type="domain" description="PPIase cyclophilin-type" evidence="3">
    <location>
        <begin position="155"/>
        <end position="208"/>
    </location>
</feature>
<dbReference type="GO" id="GO:0071013">
    <property type="term" value="C:catalytic step 2 spliceosome"/>
    <property type="evidence" value="ECO:0007669"/>
    <property type="project" value="TreeGrafter"/>
</dbReference>
<dbReference type="PANTHER" id="PTHR45625">
    <property type="entry name" value="PEPTIDYL-PROLYL CIS-TRANS ISOMERASE-RELATED"/>
    <property type="match status" value="1"/>
</dbReference>
<feature type="compositionally biased region" description="Polar residues" evidence="2">
    <location>
        <begin position="84"/>
        <end position="104"/>
    </location>
</feature>
<dbReference type="Pfam" id="PF00160">
    <property type="entry name" value="Pro_isomerase"/>
    <property type="match status" value="1"/>
</dbReference>
<dbReference type="PROSITE" id="PS50072">
    <property type="entry name" value="CSA_PPIASE_2"/>
    <property type="match status" value="1"/>
</dbReference>
<proteinExistence type="inferred from homology"/>
<sequence>MPFSTPVATSSNGIIVAIRHGNSANVYSYEAYHELNVKTKNWEDLISGETFNRKTDVWILNDPDDLKIQKRRDINTLYHIQHQRQLGANKQQTSNIRHSVTASRISDKMKKNDNNNTKKRSSSSDNNLQQEGKRCHRRLKKKGYVRMELSTGAYLVLEIHCDYVPRTVTNIIKLCQEKKYNGSLFHRLIKKFMIQGGKPPKNSRDRHY</sequence>
<dbReference type="PROSITE" id="PS00170">
    <property type="entry name" value="CSA_PPIASE_1"/>
    <property type="match status" value="1"/>
</dbReference>
<dbReference type="GO" id="GO:0006457">
    <property type="term" value="P:protein folding"/>
    <property type="evidence" value="ECO:0007669"/>
    <property type="project" value="InterPro"/>
</dbReference>
<comment type="caution">
    <text evidence="4">The sequence shown here is derived from an EMBL/GenBank/DDBJ whole genome shotgun (WGS) entry which is preliminary data.</text>
</comment>
<dbReference type="GO" id="GO:0003755">
    <property type="term" value="F:peptidyl-prolyl cis-trans isomerase activity"/>
    <property type="evidence" value="ECO:0007669"/>
    <property type="project" value="UniProtKB-UniRule"/>
</dbReference>
<name>A0A9N8DER2_9STRA</name>
<feature type="region of interest" description="Disordered" evidence="2">
    <location>
        <begin position="84"/>
        <end position="139"/>
    </location>
</feature>
<dbReference type="Proteomes" id="UP001153069">
    <property type="component" value="Unassembled WGS sequence"/>
</dbReference>
<dbReference type="SUPFAM" id="SSF50891">
    <property type="entry name" value="Cyclophilin-like"/>
    <property type="match status" value="1"/>
</dbReference>
<reference evidence="4" key="1">
    <citation type="submission" date="2020-06" db="EMBL/GenBank/DDBJ databases">
        <authorList>
            <consortium name="Plant Systems Biology data submission"/>
        </authorList>
    </citation>
    <scope>NUCLEOTIDE SEQUENCE</scope>
    <source>
        <strain evidence="4">D6</strain>
    </source>
</reference>
<dbReference type="Gene3D" id="2.40.100.10">
    <property type="entry name" value="Cyclophilin-like"/>
    <property type="match status" value="1"/>
</dbReference>
<evidence type="ECO:0000256" key="2">
    <source>
        <dbReference type="SAM" id="MobiDB-lite"/>
    </source>
</evidence>
<keyword evidence="1 4" id="KW-0413">Isomerase</keyword>
<gene>
    <name evidence="4" type="ORF">SEMRO_122_G059110.1</name>
</gene>
<comment type="similarity">
    <text evidence="1">Belongs to the cyclophilin-type PPIase family.</text>
</comment>
<evidence type="ECO:0000259" key="3">
    <source>
        <dbReference type="PROSITE" id="PS50072"/>
    </source>
</evidence>
<dbReference type="PANTHER" id="PTHR45625:SF1">
    <property type="entry name" value="RING-TYPE E3 UBIQUITIN-PROTEIN LIGASE PPIL2"/>
    <property type="match status" value="1"/>
</dbReference>
<dbReference type="PRINTS" id="PR00153">
    <property type="entry name" value="CSAPPISMRASE"/>
</dbReference>
<dbReference type="InterPro" id="IPR002130">
    <property type="entry name" value="Cyclophilin-type_PPIase_dom"/>
</dbReference>
<dbReference type="EC" id="5.2.1.8" evidence="1"/>
<dbReference type="InterPro" id="IPR020892">
    <property type="entry name" value="Cyclophilin-type_PPIase_CS"/>
</dbReference>
<evidence type="ECO:0000256" key="1">
    <source>
        <dbReference type="RuleBase" id="RU363019"/>
    </source>
</evidence>
<dbReference type="InterPro" id="IPR029000">
    <property type="entry name" value="Cyclophilin-like_dom_sf"/>
</dbReference>
<evidence type="ECO:0000313" key="4">
    <source>
        <dbReference type="EMBL" id="CAB9501917.1"/>
    </source>
</evidence>
<comment type="catalytic activity">
    <reaction evidence="1">
        <text>[protein]-peptidylproline (omega=180) = [protein]-peptidylproline (omega=0)</text>
        <dbReference type="Rhea" id="RHEA:16237"/>
        <dbReference type="Rhea" id="RHEA-COMP:10747"/>
        <dbReference type="Rhea" id="RHEA-COMP:10748"/>
        <dbReference type="ChEBI" id="CHEBI:83833"/>
        <dbReference type="ChEBI" id="CHEBI:83834"/>
        <dbReference type="EC" id="5.2.1.8"/>
    </reaction>
</comment>
<dbReference type="AlphaFoldDB" id="A0A9N8DER2"/>